<proteinExistence type="predicted"/>
<protein>
    <submittedName>
        <fullName evidence="1">Uncharacterized protein</fullName>
    </submittedName>
</protein>
<sequence length="66" mass="6936">MNDRHRTLARIALAGALAAAHEALRSAPSPGEGAHDRDRLLATARCLVDCLRQGDGGRSTEAVCRG</sequence>
<dbReference type="EMBL" id="WWHY01000001">
    <property type="protein sequence ID" value="MYR31480.1"/>
    <property type="molecule type" value="Genomic_DNA"/>
</dbReference>
<evidence type="ECO:0000313" key="2">
    <source>
        <dbReference type="Proteomes" id="UP000467124"/>
    </source>
</evidence>
<reference evidence="1 2" key="1">
    <citation type="journal article" date="2019" name="Nat. Commun.">
        <title>The antimicrobial potential of Streptomyces from insect microbiomes.</title>
        <authorList>
            <person name="Chevrette M.G."/>
            <person name="Carlson C.M."/>
            <person name="Ortega H.E."/>
            <person name="Thomas C."/>
            <person name="Ananiev G.E."/>
            <person name="Barns K.J."/>
            <person name="Book A.J."/>
            <person name="Cagnazzo J."/>
            <person name="Carlos C."/>
            <person name="Flanigan W."/>
            <person name="Grubbs K.J."/>
            <person name="Horn H.A."/>
            <person name="Hoffmann F.M."/>
            <person name="Klassen J.L."/>
            <person name="Knack J.J."/>
            <person name="Lewin G.R."/>
            <person name="McDonald B.R."/>
            <person name="Muller L."/>
            <person name="Melo W.G.P."/>
            <person name="Pinto-Tomas A.A."/>
            <person name="Schmitz A."/>
            <person name="Wendt-Pienkowski E."/>
            <person name="Wildman S."/>
            <person name="Zhao M."/>
            <person name="Zhang F."/>
            <person name="Bugni T.S."/>
            <person name="Andes D.R."/>
            <person name="Pupo M.T."/>
            <person name="Currie C.R."/>
        </authorList>
    </citation>
    <scope>NUCLEOTIDE SEQUENCE [LARGE SCALE GENOMIC DNA]</scope>
    <source>
        <strain evidence="1 2">SID5840</strain>
    </source>
</reference>
<dbReference type="GeneID" id="91393523"/>
<dbReference type="AlphaFoldDB" id="A0A7K2INC6"/>
<name>A0A7K2INC6_9ACTN</name>
<organism evidence="1 2">
    <name type="scientific">Nocardiopsis alba</name>
    <dbReference type="NCBI Taxonomy" id="53437"/>
    <lineage>
        <taxon>Bacteria</taxon>
        <taxon>Bacillati</taxon>
        <taxon>Actinomycetota</taxon>
        <taxon>Actinomycetes</taxon>
        <taxon>Streptosporangiales</taxon>
        <taxon>Nocardiopsidaceae</taxon>
        <taxon>Nocardiopsis</taxon>
    </lineage>
</organism>
<accession>A0A7K2INC6</accession>
<comment type="caution">
    <text evidence="1">The sequence shown here is derived from an EMBL/GenBank/DDBJ whole genome shotgun (WGS) entry which is preliminary data.</text>
</comment>
<dbReference type="Proteomes" id="UP000467124">
    <property type="component" value="Unassembled WGS sequence"/>
</dbReference>
<gene>
    <name evidence="1" type="ORF">GTW20_04160</name>
</gene>
<dbReference type="RefSeq" id="WP_017533852.1">
    <property type="nucleotide sequence ID" value="NZ_BAZE01000012.1"/>
</dbReference>
<evidence type="ECO:0000313" key="1">
    <source>
        <dbReference type="EMBL" id="MYR31480.1"/>
    </source>
</evidence>